<gene>
    <name evidence="4" type="ORF">SAMN02745217_02038</name>
</gene>
<keyword evidence="5" id="KW-1185">Reference proteome</keyword>
<organism evidence="4 5">
    <name type="scientific">Anaerocolumna xylanovorans DSM 12503</name>
    <dbReference type="NCBI Taxonomy" id="1121345"/>
    <lineage>
        <taxon>Bacteria</taxon>
        <taxon>Bacillati</taxon>
        <taxon>Bacillota</taxon>
        <taxon>Clostridia</taxon>
        <taxon>Lachnospirales</taxon>
        <taxon>Lachnospiraceae</taxon>
        <taxon>Anaerocolumna</taxon>
    </lineage>
</organism>
<dbReference type="Proteomes" id="UP000184612">
    <property type="component" value="Unassembled WGS sequence"/>
</dbReference>
<dbReference type="EMBL" id="FRFD01000005">
    <property type="protein sequence ID" value="SHO48794.1"/>
    <property type="molecule type" value="Genomic_DNA"/>
</dbReference>
<evidence type="ECO:0000256" key="1">
    <source>
        <dbReference type="ARBA" id="ARBA00022676"/>
    </source>
</evidence>
<dbReference type="AlphaFoldDB" id="A0A1M7Y828"/>
<name>A0A1M7Y828_9FIRM</name>
<dbReference type="PANTHER" id="PTHR13778">
    <property type="entry name" value="GLYCOSYLTRANSFERASE 8 DOMAIN-CONTAINING PROTEIN"/>
    <property type="match status" value="1"/>
</dbReference>
<dbReference type="SUPFAM" id="SSF53335">
    <property type="entry name" value="S-adenosyl-L-methionine-dependent methyltransferases"/>
    <property type="match status" value="1"/>
</dbReference>
<dbReference type="InterPro" id="IPR002495">
    <property type="entry name" value="Glyco_trans_8"/>
</dbReference>
<sequence>MIPVAFGVDRAYILQAHVVMLSILKNSKENFVFYIMTADNLQDDINSLTNEMNEYRERYTIKTIKIQEDIFEDAVINCKHLSKASYNRLLLAKYITEWDKCIYLDCDLLVNGDLKELYEKKIGDNYITGVLDCHIIEDSERNKIHEKCVGLASRDTYVNAGVLILNLKRIRQDNLTSKFMEQVFKENWYEDQDVLNKCCYGKVGIIPLKYNLFHFYQGKTIKLLKHLKYTEEDFDFDSDRPFVLHMGGVYKPWNSKNYKGANTWWKLAEAFKQNPLYDEWAKKCEDNMANMDIRYLINKCRNYNKVIIWGFTNNGKQICDALMNNGLGNICSFCDNDSRHSNQFYRNIPVKQFNEVSTTSEEILWIISCQKSFDDVKQQLENYGVNRQCIEHYKHKGAMYYRVLSPDKYYSEIEQMVISEYGEENLNEKVIEMDEKLKRYDKNTVDLFNNRYRLTDWLYA</sequence>
<dbReference type="Gene3D" id="3.40.50.720">
    <property type="entry name" value="NAD(P)-binding Rossmann-like Domain"/>
    <property type="match status" value="1"/>
</dbReference>
<protein>
    <submittedName>
        <fullName evidence="4">Lipopolysaccharide biosynthesis protein, LPS:glycosyltransferase</fullName>
    </submittedName>
</protein>
<dbReference type="Pfam" id="PF01501">
    <property type="entry name" value="Glyco_transf_8"/>
    <property type="match status" value="1"/>
</dbReference>
<evidence type="ECO:0000313" key="4">
    <source>
        <dbReference type="EMBL" id="SHO48794.1"/>
    </source>
</evidence>
<keyword evidence="2 4" id="KW-0808">Transferase</keyword>
<dbReference type="GO" id="GO:0016757">
    <property type="term" value="F:glycosyltransferase activity"/>
    <property type="evidence" value="ECO:0007669"/>
    <property type="project" value="UniProtKB-KW"/>
</dbReference>
<dbReference type="SUPFAM" id="SSF53448">
    <property type="entry name" value="Nucleotide-diphospho-sugar transferases"/>
    <property type="match status" value="1"/>
</dbReference>
<dbReference type="InterPro" id="IPR029044">
    <property type="entry name" value="Nucleotide-diphossugar_trans"/>
</dbReference>
<dbReference type="GO" id="GO:0046872">
    <property type="term" value="F:metal ion binding"/>
    <property type="evidence" value="ECO:0007669"/>
    <property type="project" value="UniProtKB-KW"/>
</dbReference>
<reference evidence="4 5" key="1">
    <citation type="submission" date="2016-12" db="EMBL/GenBank/DDBJ databases">
        <authorList>
            <person name="Song W.-J."/>
            <person name="Kurnit D.M."/>
        </authorList>
    </citation>
    <scope>NUCLEOTIDE SEQUENCE [LARGE SCALE GENOMIC DNA]</scope>
    <source>
        <strain evidence="4 5">DSM 12503</strain>
    </source>
</reference>
<dbReference type="InterPro" id="IPR029063">
    <property type="entry name" value="SAM-dependent_MTases_sf"/>
</dbReference>
<evidence type="ECO:0000256" key="3">
    <source>
        <dbReference type="ARBA" id="ARBA00022723"/>
    </source>
</evidence>
<dbReference type="Gene3D" id="3.90.550.10">
    <property type="entry name" value="Spore Coat Polysaccharide Biosynthesis Protein SpsA, Chain A"/>
    <property type="match status" value="1"/>
</dbReference>
<dbReference type="InterPro" id="IPR050748">
    <property type="entry name" value="Glycosyltrans_8_dom-fam"/>
</dbReference>
<keyword evidence="3" id="KW-0479">Metal-binding</keyword>
<evidence type="ECO:0000256" key="2">
    <source>
        <dbReference type="ARBA" id="ARBA00022679"/>
    </source>
</evidence>
<dbReference type="PANTHER" id="PTHR13778:SF47">
    <property type="entry name" value="LIPOPOLYSACCHARIDE 1,3-GALACTOSYLTRANSFERASE"/>
    <property type="match status" value="1"/>
</dbReference>
<evidence type="ECO:0000313" key="5">
    <source>
        <dbReference type="Proteomes" id="UP000184612"/>
    </source>
</evidence>
<dbReference type="STRING" id="1121345.SAMN02745217_02038"/>
<keyword evidence="1" id="KW-0328">Glycosyltransferase</keyword>
<proteinExistence type="predicted"/>
<accession>A0A1M7Y828</accession>
<dbReference type="CDD" id="cd04194">
    <property type="entry name" value="GT8_A4GalT_like"/>
    <property type="match status" value="1"/>
</dbReference>